<protein>
    <submittedName>
        <fullName evidence="3">Uncharacterized protein</fullName>
    </submittedName>
</protein>
<dbReference type="AlphaFoldDB" id="A0AAV1NG43"/>
<keyword evidence="2" id="KW-0732">Signal</keyword>
<sequence>MQAFGVKIVTLVVVMMLVSTSLGAPNRGIENPSSEEALPKPGLENPSNEEDLPKPELENPSIEELHSLLELRRPSMNNKPINFAITDFNSLFQILKILLDLFQ</sequence>
<dbReference type="EMBL" id="CAWUFR010000034">
    <property type="protein sequence ID" value="CAK6958455.1"/>
    <property type="molecule type" value="Genomic_DNA"/>
</dbReference>
<evidence type="ECO:0000313" key="3">
    <source>
        <dbReference type="EMBL" id="CAK6958455.1"/>
    </source>
</evidence>
<gene>
    <name evidence="3" type="ORF">FSCOSCO3_A027600</name>
</gene>
<dbReference type="Proteomes" id="UP001314229">
    <property type="component" value="Unassembled WGS sequence"/>
</dbReference>
<evidence type="ECO:0000256" key="1">
    <source>
        <dbReference type="SAM" id="MobiDB-lite"/>
    </source>
</evidence>
<evidence type="ECO:0000313" key="4">
    <source>
        <dbReference type="Proteomes" id="UP001314229"/>
    </source>
</evidence>
<feature type="signal peptide" evidence="2">
    <location>
        <begin position="1"/>
        <end position="23"/>
    </location>
</feature>
<evidence type="ECO:0000256" key="2">
    <source>
        <dbReference type="SAM" id="SignalP"/>
    </source>
</evidence>
<name>A0AAV1NG43_SCOSC</name>
<feature type="region of interest" description="Disordered" evidence="1">
    <location>
        <begin position="23"/>
        <end position="59"/>
    </location>
</feature>
<comment type="caution">
    <text evidence="3">The sequence shown here is derived from an EMBL/GenBank/DDBJ whole genome shotgun (WGS) entry which is preliminary data.</text>
</comment>
<reference evidence="3 4" key="1">
    <citation type="submission" date="2024-01" db="EMBL/GenBank/DDBJ databases">
        <authorList>
            <person name="Alioto T."/>
            <person name="Alioto T."/>
            <person name="Gomez Garrido J."/>
        </authorList>
    </citation>
    <scope>NUCLEOTIDE SEQUENCE [LARGE SCALE GENOMIC DNA]</scope>
</reference>
<organism evidence="3 4">
    <name type="scientific">Scomber scombrus</name>
    <name type="common">Atlantic mackerel</name>
    <name type="synonym">Scomber vernalis</name>
    <dbReference type="NCBI Taxonomy" id="13677"/>
    <lineage>
        <taxon>Eukaryota</taxon>
        <taxon>Metazoa</taxon>
        <taxon>Chordata</taxon>
        <taxon>Craniata</taxon>
        <taxon>Vertebrata</taxon>
        <taxon>Euteleostomi</taxon>
        <taxon>Actinopterygii</taxon>
        <taxon>Neopterygii</taxon>
        <taxon>Teleostei</taxon>
        <taxon>Neoteleostei</taxon>
        <taxon>Acanthomorphata</taxon>
        <taxon>Pelagiaria</taxon>
        <taxon>Scombriformes</taxon>
        <taxon>Scombridae</taxon>
        <taxon>Scomber</taxon>
    </lineage>
</organism>
<feature type="chain" id="PRO_5043527728" evidence="2">
    <location>
        <begin position="24"/>
        <end position="103"/>
    </location>
</feature>
<accession>A0AAV1NG43</accession>
<proteinExistence type="predicted"/>
<keyword evidence="4" id="KW-1185">Reference proteome</keyword>